<evidence type="ECO:0000256" key="1">
    <source>
        <dbReference type="ARBA" id="ARBA00004370"/>
    </source>
</evidence>
<dbReference type="InterPro" id="IPR017452">
    <property type="entry name" value="GPCR_Rhodpsn_7TM"/>
</dbReference>
<evidence type="ECO:0000256" key="5">
    <source>
        <dbReference type="SAM" id="Phobius"/>
    </source>
</evidence>
<evidence type="ECO:0000313" key="8">
    <source>
        <dbReference type="Proteomes" id="UP001233999"/>
    </source>
</evidence>
<comment type="subcellular location">
    <subcellularLocation>
        <location evidence="1">Membrane</location>
    </subcellularLocation>
</comment>
<name>A0AAD8EBU6_DIPPU</name>
<gene>
    <name evidence="7" type="ORF">L9F63_021614</name>
</gene>
<evidence type="ECO:0000313" key="7">
    <source>
        <dbReference type="EMBL" id="KAJ9584037.1"/>
    </source>
</evidence>
<organism evidence="7 8">
    <name type="scientific">Diploptera punctata</name>
    <name type="common">Pacific beetle cockroach</name>
    <dbReference type="NCBI Taxonomy" id="6984"/>
    <lineage>
        <taxon>Eukaryota</taxon>
        <taxon>Metazoa</taxon>
        <taxon>Ecdysozoa</taxon>
        <taxon>Arthropoda</taxon>
        <taxon>Hexapoda</taxon>
        <taxon>Insecta</taxon>
        <taxon>Pterygota</taxon>
        <taxon>Neoptera</taxon>
        <taxon>Polyneoptera</taxon>
        <taxon>Dictyoptera</taxon>
        <taxon>Blattodea</taxon>
        <taxon>Blaberoidea</taxon>
        <taxon>Blaberidae</taxon>
        <taxon>Diplopterinae</taxon>
        <taxon>Diploptera</taxon>
    </lineage>
</organism>
<dbReference type="EMBL" id="JASPKZ010007478">
    <property type="protein sequence ID" value="KAJ9584037.1"/>
    <property type="molecule type" value="Genomic_DNA"/>
</dbReference>
<reference evidence="7" key="1">
    <citation type="journal article" date="2023" name="IScience">
        <title>Live-bearing cockroach genome reveals convergent evolutionary mechanisms linked to viviparity in insects and beyond.</title>
        <authorList>
            <person name="Fouks B."/>
            <person name="Harrison M.C."/>
            <person name="Mikhailova A.A."/>
            <person name="Marchal E."/>
            <person name="English S."/>
            <person name="Carruthers M."/>
            <person name="Jennings E.C."/>
            <person name="Chiamaka E.L."/>
            <person name="Frigard R.A."/>
            <person name="Pippel M."/>
            <person name="Attardo G.M."/>
            <person name="Benoit J.B."/>
            <person name="Bornberg-Bauer E."/>
            <person name="Tobe S.S."/>
        </authorList>
    </citation>
    <scope>NUCLEOTIDE SEQUENCE</scope>
    <source>
        <strain evidence="7">Stay&amp;Tobe</strain>
    </source>
</reference>
<feature type="transmembrane region" description="Helical" evidence="5">
    <location>
        <begin position="302"/>
        <end position="326"/>
    </location>
</feature>
<dbReference type="AlphaFoldDB" id="A0AAD8EBU6"/>
<dbReference type="SUPFAM" id="SSF81321">
    <property type="entry name" value="Family A G protein-coupled receptor-like"/>
    <property type="match status" value="1"/>
</dbReference>
<feature type="domain" description="G-protein coupled receptors family 1 profile" evidence="6">
    <location>
        <begin position="198"/>
        <end position="325"/>
    </location>
</feature>
<protein>
    <recommendedName>
        <fullName evidence="6">G-protein coupled receptors family 1 profile domain-containing protein</fullName>
    </recommendedName>
</protein>
<dbReference type="Proteomes" id="UP001233999">
    <property type="component" value="Unassembled WGS sequence"/>
</dbReference>
<evidence type="ECO:0000256" key="4">
    <source>
        <dbReference type="ARBA" id="ARBA00023136"/>
    </source>
</evidence>
<dbReference type="GO" id="GO:0016020">
    <property type="term" value="C:membrane"/>
    <property type="evidence" value="ECO:0007669"/>
    <property type="project" value="UniProtKB-SubCell"/>
</dbReference>
<dbReference type="Gene3D" id="1.20.1070.10">
    <property type="entry name" value="Rhodopsin 7-helix transmembrane proteins"/>
    <property type="match status" value="1"/>
</dbReference>
<feature type="transmembrane region" description="Helical" evidence="5">
    <location>
        <begin position="260"/>
        <end position="282"/>
    </location>
</feature>
<comment type="caution">
    <text evidence="7">The sequence shown here is derived from an EMBL/GenBank/DDBJ whole genome shotgun (WGS) entry which is preliminary data.</text>
</comment>
<evidence type="ECO:0000259" key="6">
    <source>
        <dbReference type="PROSITE" id="PS50262"/>
    </source>
</evidence>
<feature type="transmembrane region" description="Helical" evidence="5">
    <location>
        <begin position="192"/>
        <end position="212"/>
    </location>
</feature>
<proteinExistence type="predicted"/>
<evidence type="ECO:0000256" key="3">
    <source>
        <dbReference type="ARBA" id="ARBA00022989"/>
    </source>
</evidence>
<feature type="transmembrane region" description="Helical" evidence="5">
    <location>
        <begin position="218"/>
        <end position="239"/>
    </location>
</feature>
<accession>A0AAD8EBU6</accession>
<keyword evidence="4 5" id="KW-0472">Membrane</keyword>
<keyword evidence="8" id="KW-1185">Reference proteome</keyword>
<reference evidence="7" key="2">
    <citation type="submission" date="2023-05" db="EMBL/GenBank/DDBJ databases">
        <authorList>
            <person name="Fouks B."/>
        </authorList>
    </citation>
    <scope>NUCLEOTIDE SEQUENCE</scope>
    <source>
        <strain evidence="7">Stay&amp;Tobe</strain>
        <tissue evidence="7">Testes</tissue>
    </source>
</reference>
<keyword evidence="2 5" id="KW-0812">Transmembrane</keyword>
<keyword evidence="3 5" id="KW-1133">Transmembrane helix</keyword>
<evidence type="ECO:0000256" key="2">
    <source>
        <dbReference type="ARBA" id="ARBA00022692"/>
    </source>
</evidence>
<sequence length="368" mass="42767">MHYAVTYVTISFILLSSTSIVISNDFPDILNSNISHNISKSEKLTTSLEEIVKTSEEAYIIWNITQKYDLYDARKTKDICIAELHGHLDLTAVYLFNLTFYSTESYLENYEIKEFDNYVGNELKFARKLYEKRIDVLNDMEQYFTTFKNIYNRNGNDYYHSKELICISRSSCGCVKKSYLETFDVELEVFKIVLWTWCIFASLPFLFVSTSAVEILKLFIYVLLYVLVLPIVLAVVITVTARKLQRVVEKGDGANSLKNIAGSGLVFSLTAVFYLTHMPFFVFNLYENLADWMYTDLYSSAAMRIFVFIFHLMNISYPCVNVIVMYKASGTYRCFLNEYIFRCWYNPQDRQYVTMTSVQSTGSNANDI</sequence>
<dbReference type="PROSITE" id="PS50262">
    <property type="entry name" value="G_PROTEIN_RECEP_F1_2"/>
    <property type="match status" value="1"/>
</dbReference>